<keyword evidence="3" id="KW-1003">Cell membrane</keyword>
<dbReference type="InterPro" id="IPR011701">
    <property type="entry name" value="MFS"/>
</dbReference>
<evidence type="ECO:0000256" key="5">
    <source>
        <dbReference type="ARBA" id="ARBA00022989"/>
    </source>
</evidence>
<evidence type="ECO:0000256" key="7">
    <source>
        <dbReference type="SAM" id="Phobius"/>
    </source>
</evidence>
<dbReference type="PROSITE" id="PS50850">
    <property type="entry name" value="MFS"/>
    <property type="match status" value="1"/>
</dbReference>
<organism evidence="9 10">
    <name type="scientific">Myxococcus fulvus</name>
    <dbReference type="NCBI Taxonomy" id="33"/>
    <lineage>
        <taxon>Bacteria</taxon>
        <taxon>Pseudomonadati</taxon>
        <taxon>Myxococcota</taxon>
        <taxon>Myxococcia</taxon>
        <taxon>Myxococcales</taxon>
        <taxon>Cystobacterineae</taxon>
        <taxon>Myxococcaceae</taxon>
        <taxon>Myxococcus</taxon>
    </lineage>
</organism>
<gene>
    <name evidence="9" type="ORF">SAMN05443572_115134</name>
</gene>
<name>A0ABY1CVZ2_MYXFU</name>
<feature type="transmembrane region" description="Helical" evidence="7">
    <location>
        <begin position="341"/>
        <end position="360"/>
    </location>
</feature>
<sequence>MMTTEQDMSGPVPARAGRREWTGLAVLVLPTLLISVDVTVLYLALPQLSSQLGASSTQQLWIMDIYGFMLSGLLVTMGTLGDRIGRRKLLLIGAAGFCVASVVAAYSQSPEMLIAARAALGIAGATLMPSTLALISNMFQAPGQRSVAIAVWLNCFLIGMVIAPLLGGWMLEHFWWGAALLLGVPVMVVLLLTAPALLPEYRDASAGRLELTSVVLSLAAILPTIYGIKELARHGWHVEALVALGVGLGMGVVFVRRQLRLEHPLLDPRLFANRAFSSTLLILLLVAIVTGGMGLLIPLYLQMVAGRTPLEAGMWMVPQMLGMMVGSSLGPFIVRRMRPGWVMAAGLALSSVGYLVMTQVDSVGGPVVLVIGSVIVTMGLAPMAVLGTDLVVGSVPPEKAGSAASTSETANELGVALGVAILGSFATAVYRRNMADAVPAGVPDGVADSVRESIIGAVTTTSSLPAGLRDAVLAPARESFTQGINIAAGLGVVVFASLAVVAAVMLKNVRAGQH</sequence>
<feature type="transmembrane region" description="Helical" evidence="7">
    <location>
        <begin position="234"/>
        <end position="255"/>
    </location>
</feature>
<evidence type="ECO:0000313" key="9">
    <source>
        <dbReference type="EMBL" id="SEU40466.1"/>
    </source>
</evidence>
<evidence type="ECO:0000256" key="6">
    <source>
        <dbReference type="ARBA" id="ARBA00023136"/>
    </source>
</evidence>
<feature type="transmembrane region" description="Helical" evidence="7">
    <location>
        <begin position="276"/>
        <end position="301"/>
    </location>
</feature>
<feature type="transmembrane region" description="Helical" evidence="7">
    <location>
        <begin position="21"/>
        <end position="45"/>
    </location>
</feature>
<feature type="transmembrane region" description="Helical" evidence="7">
    <location>
        <begin position="65"/>
        <end position="82"/>
    </location>
</feature>
<feature type="transmembrane region" description="Helical" evidence="7">
    <location>
        <begin position="209"/>
        <end position="228"/>
    </location>
</feature>
<dbReference type="EMBL" id="FOIB01000015">
    <property type="protein sequence ID" value="SEU40466.1"/>
    <property type="molecule type" value="Genomic_DNA"/>
</dbReference>
<feature type="transmembrane region" description="Helical" evidence="7">
    <location>
        <begin position="313"/>
        <end position="334"/>
    </location>
</feature>
<feature type="transmembrane region" description="Helical" evidence="7">
    <location>
        <begin position="89"/>
        <end position="108"/>
    </location>
</feature>
<dbReference type="Gene3D" id="1.20.1250.20">
    <property type="entry name" value="MFS general substrate transporter like domains"/>
    <property type="match status" value="1"/>
</dbReference>
<dbReference type="Proteomes" id="UP000183760">
    <property type="component" value="Unassembled WGS sequence"/>
</dbReference>
<evidence type="ECO:0000256" key="3">
    <source>
        <dbReference type="ARBA" id="ARBA00022475"/>
    </source>
</evidence>
<dbReference type="CDD" id="cd17321">
    <property type="entry name" value="MFS_MMR_MDR_like"/>
    <property type="match status" value="1"/>
</dbReference>
<comment type="caution">
    <text evidence="9">The sequence shown here is derived from an EMBL/GenBank/DDBJ whole genome shotgun (WGS) entry which is preliminary data.</text>
</comment>
<keyword evidence="6 7" id="KW-0472">Membrane</keyword>
<comment type="subcellular location">
    <subcellularLocation>
        <location evidence="1">Cell membrane</location>
        <topology evidence="1">Multi-pass membrane protein</topology>
    </subcellularLocation>
</comment>
<keyword evidence="10" id="KW-1185">Reference proteome</keyword>
<dbReference type="InterPro" id="IPR036259">
    <property type="entry name" value="MFS_trans_sf"/>
</dbReference>
<proteinExistence type="predicted"/>
<feature type="transmembrane region" description="Helical" evidence="7">
    <location>
        <begin position="114"/>
        <end position="135"/>
    </location>
</feature>
<dbReference type="InterPro" id="IPR020846">
    <property type="entry name" value="MFS_dom"/>
</dbReference>
<dbReference type="Gene3D" id="1.20.1720.10">
    <property type="entry name" value="Multidrug resistance protein D"/>
    <property type="match status" value="1"/>
</dbReference>
<feature type="transmembrane region" description="Helical" evidence="7">
    <location>
        <begin position="173"/>
        <end position="197"/>
    </location>
</feature>
<keyword evidence="4 7" id="KW-0812">Transmembrane</keyword>
<protein>
    <submittedName>
        <fullName evidence="9">MFS transporter, DHA2 family, multidrug resistance protein</fullName>
    </submittedName>
</protein>
<dbReference type="SUPFAM" id="SSF103473">
    <property type="entry name" value="MFS general substrate transporter"/>
    <property type="match status" value="1"/>
</dbReference>
<reference evidence="9 10" key="1">
    <citation type="submission" date="2016-10" db="EMBL/GenBank/DDBJ databases">
        <authorList>
            <person name="Varghese N."/>
            <person name="Submissions S."/>
        </authorList>
    </citation>
    <scope>NUCLEOTIDE SEQUENCE [LARGE SCALE GENOMIC DNA]</scope>
    <source>
        <strain evidence="9 10">DSM 16525</strain>
    </source>
</reference>
<dbReference type="PANTHER" id="PTHR42718:SF47">
    <property type="entry name" value="METHYL VIOLOGEN RESISTANCE PROTEIN SMVA"/>
    <property type="match status" value="1"/>
</dbReference>
<dbReference type="PANTHER" id="PTHR42718">
    <property type="entry name" value="MAJOR FACILITATOR SUPERFAMILY MULTIDRUG TRANSPORTER MFSC"/>
    <property type="match status" value="1"/>
</dbReference>
<feature type="transmembrane region" description="Helical" evidence="7">
    <location>
        <begin position="413"/>
        <end position="430"/>
    </location>
</feature>
<feature type="transmembrane region" description="Helical" evidence="7">
    <location>
        <begin position="366"/>
        <end position="392"/>
    </location>
</feature>
<accession>A0ABY1CVZ2</accession>
<feature type="domain" description="Major facilitator superfamily (MFS) profile" evidence="8">
    <location>
        <begin position="23"/>
        <end position="514"/>
    </location>
</feature>
<keyword evidence="2" id="KW-0813">Transport</keyword>
<dbReference type="Pfam" id="PF07690">
    <property type="entry name" value="MFS_1"/>
    <property type="match status" value="1"/>
</dbReference>
<evidence type="ECO:0000256" key="1">
    <source>
        <dbReference type="ARBA" id="ARBA00004651"/>
    </source>
</evidence>
<feature type="transmembrane region" description="Helical" evidence="7">
    <location>
        <begin position="484"/>
        <end position="506"/>
    </location>
</feature>
<evidence type="ECO:0000256" key="2">
    <source>
        <dbReference type="ARBA" id="ARBA00022448"/>
    </source>
</evidence>
<evidence type="ECO:0000313" key="10">
    <source>
        <dbReference type="Proteomes" id="UP000183760"/>
    </source>
</evidence>
<keyword evidence="5 7" id="KW-1133">Transmembrane helix</keyword>
<evidence type="ECO:0000256" key="4">
    <source>
        <dbReference type="ARBA" id="ARBA00022692"/>
    </source>
</evidence>
<evidence type="ECO:0000259" key="8">
    <source>
        <dbReference type="PROSITE" id="PS50850"/>
    </source>
</evidence>
<feature type="transmembrane region" description="Helical" evidence="7">
    <location>
        <begin position="147"/>
        <end position="167"/>
    </location>
</feature>